<reference evidence="2" key="1">
    <citation type="journal article" date="2019" name="Int. J. Syst. Evol. Microbiol.">
        <title>The Global Catalogue of Microorganisms (GCM) 10K type strain sequencing project: providing services to taxonomists for standard genome sequencing and annotation.</title>
        <authorList>
            <consortium name="The Broad Institute Genomics Platform"/>
            <consortium name="The Broad Institute Genome Sequencing Center for Infectious Disease"/>
            <person name="Wu L."/>
            <person name="Ma J."/>
        </authorList>
    </citation>
    <scope>NUCLEOTIDE SEQUENCE [LARGE SCALE GENOMIC DNA]</scope>
    <source>
        <strain evidence="2">CGMCC 1.15942</strain>
    </source>
</reference>
<comment type="caution">
    <text evidence="1">The sequence shown here is derived from an EMBL/GenBank/DDBJ whole genome shotgun (WGS) entry which is preliminary data.</text>
</comment>
<accession>A0ABQ1PYE2</accession>
<protein>
    <submittedName>
        <fullName evidence="1">Uncharacterized protein</fullName>
    </submittedName>
</protein>
<gene>
    <name evidence="1" type="ORF">GCM10011573_39690</name>
</gene>
<dbReference type="RefSeq" id="WP_088269964.1">
    <property type="nucleotide sequence ID" value="NZ_BMKI01000049.1"/>
</dbReference>
<dbReference type="EMBL" id="BMKI01000049">
    <property type="protein sequence ID" value="GGD06332.1"/>
    <property type="molecule type" value="Genomic_DNA"/>
</dbReference>
<evidence type="ECO:0000313" key="1">
    <source>
        <dbReference type="EMBL" id="GGD06332.1"/>
    </source>
</evidence>
<organism evidence="1 2">
    <name type="scientific">Enterococcus wangshanyuanii</name>
    <dbReference type="NCBI Taxonomy" id="2005703"/>
    <lineage>
        <taxon>Bacteria</taxon>
        <taxon>Bacillati</taxon>
        <taxon>Bacillota</taxon>
        <taxon>Bacilli</taxon>
        <taxon>Lactobacillales</taxon>
        <taxon>Enterococcaceae</taxon>
        <taxon>Enterococcus</taxon>
    </lineage>
</organism>
<name>A0ABQ1PYE2_9ENTE</name>
<keyword evidence="2" id="KW-1185">Reference proteome</keyword>
<proteinExistence type="predicted"/>
<sequence>MFIPKEVERLMTIYKSVSEKEFAKIIKDDAQAKADMEFTAKWLESELQPFIDTIKGIFRQVMESLEPLVAQISENPGVLNSLNKSLTKENGFSLGA</sequence>
<dbReference type="Proteomes" id="UP000630615">
    <property type="component" value="Unassembled WGS sequence"/>
</dbReference>
<evidence type="ECO:0000313" key="2">
    <source>
        <dbReference type="Proteomes" id="UP000630615"/>
    </source>
</evidence>